<dbReference type="GeneID" id="33064432"/>
<feature type="compositionally biased region" description="Basic and acidic residues" evidence="2">
    <location>
        <begin position="201"/>
        <end position="215"/>
    </location>
</feature>
<gene>
    <name evidence="5" type="primary">pglC</name>
    <name evidence="5" type="ORF">A4G23_02930</name>
</gene>
<feature type="chain" id="PRO_5039498988" evidence="3">
    <location>
        <begin position="25"/>
        <end position="224"/>
    </location>
</feature>
<dbReference type="Pfam" id="PF02397">
    <property type="entry name" value="Bac_transf"/>
    <property type="match status" value="1"/>
</dbReference>
<feature type="compositionally biased region" description="Basic residues" evidence="2">
    <location>
        <begin position="155"/>
        <end position="170"/>
    </location>
</feature>
<evidence type="ECO:0000313" key="6">
    <source>
        <dbReference type="Proteomes" id="UP000095349"/>
    </source>
</evidence>
<dbReference type="PANTHER" id="PTHR30576">
    <property type="entry name" value="COLANIC BIOSYNTHESIS UDP-GLUCOSE LIPID CARRIER TRANSFERASE"/>
    <property type="match status" value="1"/>
</dbReference>
<reference evidence="5 6" key="1">
    <citation type="submission" date="2016-09" db="EMBL/GenBank/DDBJ databases">
        <title>Streptomyces rubrolavendulae MJM4426 Genome sequencing and assembly.</title>
        <authorList>
            <person name="Kim J.-G."/>
        </authorList>
    </citation>
    <scope>NUCLEOTIDE SEQUENCE [LARGE SCALE GENOMIC DNA]</scope>
    <source>
        <strain evidence="5 6">MJM4426</strain>
    </source>
</reference>
<evidence type="ECO:0000256" key="1">
    <source>
        <dbReference type="ARBA" id="ARBA00006464"/>
    </source>
</evidence>
<dbReference type="GO" id="GO:0102334">
    <property type="term" value="F:N,N'-diacetylbacilliosaminyl-1-phosphate transferase activity"/>
    <property type="evidence" value="ECO:0007669"/>
    <property type="project" value="UniProtKB-EC"/>
</dbReference>
<proteinExistence type="inferred from homology"/>
<evidence type="ECO:0000313" key="5">
    <source>
        <dbReference type="EMBL" id="AOT60066.1"/>
    </source>
</evidence>
<dbReference type="KEGG" id="srn:A4G23_02930"/>
<dbReference type="EC" id="2.7.8.36" evidence="5"/>
<organism evidence="5 6">
    <name type="scientific">Streptomyces rubrolavendulae</name>
    <dbReference type="NCBI Taxonomy" id="285473"/>
    <lineage>
        <taxon>Bacteria</taxon>
        <taxon>Bacillati</taxon>
        <taxon>Actinomycetota</taxon>
        <taxon>Actinomycetes</taxon>
        <taxon>Kitasatosporales</taxon>
        <taxon>Streptomycetaceae</taxon>
        <taxon>Streptomyces</taxon>
    </lineage>
</organism>
<dbReference type="PANTHER" id="PTHR30576:SF10">
    <property type="entry name" value="SLL5057 PROTEIN"/>
    <property type="match status" value="1"/>
</dbReference>
<dbReference type="Proteomes" id="UP000095349">
    <property type="component" value="Chromosome"/>
</dbReference>
<evidence type="ECO:0000256" key="2">
    <source>
        <dbReference type="SAM" id="MobiDB-lite"/>
    </source>
</evidence>
<dbReference type="OrthoDB" id="9808602at2"/>
<dbReference type="EMBL" id="CP017316">
    <property type="protein sequence ID" value="AOT60066.1"/>
    <property type="molecule type" value="Genomic_DNA"/>
</dbReference>
<dbReference type="STRING" id="285473.A4G23_02930"/>
<feature type="signal peptide" evidence="3">
    <location>
        <begin position="1"/>
        <end position="24"/>
    </location>
</feature>
<protein>
    <submittedName>
        <fullName evidence="5">Undecaprenyl phosphate N,N'-diacetylbacillosamine 1-phosphate transferase</fullName>
        <ecNumber evidence="5">2.7.8.36</ecNumber>
    </submittedName>
</protein>
<dbReference type="PATRIC" id="fig|285473.5.peg.3060"/>
<keyword evidence="3" id="KW-0732">Signal</keyword>
<evidence type="ECO:0000259" key="4">
    <source>
        <dbReference type="Pfam" id="PF02397"/>
    </source>
</evidence>
<comment type="similarity">
    <text evidence="1">Belongs to the bacterial sugar transferase family.</text>
</comment>
<feature type="domain" description="Bacterial sugar transferase" evidence="4">
    <location>
        <begin position="60"/>
        <end position="151"/>
    </location>
</feature>
<dbReference type="RefSeq" id="WP_079140169.1">
    <property type="nucleotide sequence ID" value="NZ_CP017316.1"/>
</dbReference>
<keyword evidence="5" id="KW-0808">Transferase</keyword>
<dbReference type="AlphaFoldDB" id="A0A1D8G3Q1"/>
<evidence type="ECO:0000256" key="3">
    <source>
        <dbReference type="SAM" id="SignalP"/>
    </source>
</evidence>
<dbReference type="InterPro" id="IPR003362">
    <property type="entry name" value="Bact_transf"/>
</dbReference>
<accession>A0A1D8G3Q1</accession>
<sequence length="224" mass="24201">MQPKRLLDLALGSALLALAAPALATAAALRALRRPPGGILARETVTGLHGRTFTLRTLPVRRLRLDALSRLAHVVRGEMSLVGPAPLPTGAPGADAHWRRLVRPGLTGPAQLRRGSTLPWDEPQLLDQHYVEHHGMGLDAALLLRTPAALLGGAGRRRSARRRRKRRRRRTATEPPGAAGHHRTATEPPGATGHPRTATGGDRRRGQADLSDADHRLRRYSAAE</sequence>
<name>A0A1D8G3Q1_9ACTN</name>
<keyword evidence="6" id="KW-1185">Reference proteome</keyword>
<feature type="region of interest" description="Disordered" evidence="2">
    <location>
        <begin position="153"/>
        <end position="224"/>
    </location>
</feature>